<evidence type="ECO:0000313" key="6">
    <source>
        <dbReference type="EMBL" id="GAA5796811.1"/>
    </source>
</evidence>
<accession>A0ABP9XQ02</accession>
<dbReference type="SUPFAM" id="SSF47895">
    <property type="entry name" value="Transducin (alpha subunit), insertion domain"/>
    <property type="match status" value="1"/>
</dbReference>
<dbReference type="Pfam" id="PF00503">
    <property type="entry name" value="G-alpha"/>
    <property type="match status" value="1"/>
</dbReference>
<sequence length="167" mass="19012">MGLCHSSEEDNHEHQRSNEIDKLIEKEKSHKEKECKILLLGIVVVVIIIMNRSGESGKSTLLKQMKIINLNGYSEDELFTWRATVYRNVVESAQTIVQTISELGLSYEKPELNDNVDRILAYRVSGNPKSQLSPEIIALVKLLWQDPVVVARYSKRENGLYLMDSAP</sequence>
<dbReference type="PANTHER" id="PTHR10218:SF369">
    <property type="entry name" value="GUANINE NUCLEOTIDE-BINDING PROTEIN ALPHA-2 SUBUNIT"/>
    <property type="match status" value="1"/>
</dbReference>
<name>A0ABP9XQ02_9FUNG</name>
<dbReference type="PANTHER" id="PTHR10218">
    <property type="entry name" value="GTP-BINDING PROTEIN ALPHA SUBUNIT"/>
    <property type="match status" value="1"/>
</dbReference>
<dbReference type="SMART" id="SM00275">
    <property type="entry name" value="G_alpha"/>
    <property type="match status" value="1"/>
</dbReference>
<comment type="caution">
    <text evidence="6">The sequence shown here is derived from an EMBL/GenBank/DDBJ whole genome shotgun (WGS) entry which is preliminary data.</text>
</comment>
<evidence type="ECO:0000256" key="5">
    <source>
        <dbReference type="ARBA" id="ARBA00023224"/>
    </source>
</evidence>
<evidence type="ECO:0000256" key="4">
    <source>
        <dbReference type="ARBA" id="ARBA00023134"/>
    </source>
</evidence>
<evidence type="ECO:0000256" key="3">
    <source>
        <dbReference type="ARBA" id="ARBA00022842"/>
    </source>
</evidence>
<keyword evidence="7" id="KW-1185">Reference proteome</keyword>
<evidence type="ECO:0000256" key="1">
    <source>
        <dbReference type="ARBA" id="ARBA00022723"/>
    </source>
</evidence>
<keyword evidence="4" id="KW-0342">GTP-binding</keyword>
<dbReference type="EMBL" id="BAABUJ010000007">
    <property type="protein sequence ID" value="GAA5796811.1"/>
    <property type="molecule type" value="Genomic_DNA"/>
</dbReference>
<protein>
    <submittedName>
        <fullName evidence="6">Uncharacterized protein</fullName>
    </submittedName>
</protein>
<keyword evidence="2" id="KW-0547">Nucleotide-binding</keyword>
<dbReference type="InterPro" id="IPR001019">
    <property type="entry name" value="Gprotein_alpha_su"/>
</dbReference>
<evidence type="ECO:0000313" key="7">
    <source>
        <dbReference type="Proteomes" id="UP001476247"/>
    </source>
</evidence>
<organism evidence="6 7">
    <name type="scientific">Helicostylum pulchrum</name>
    <dbReference type="NCBI Taxonomy" id="562976"/>
    <lineage>
        <taxon>Eukaryota</taxon>
        <taxon>Fungi</taxon>
        <taxon>Fungi incertae sedis</taxon>
        <taxon>Mucoromycota</taxon>
        <taxon>Mucoromycotina</taxon>
        <taxon>Mucoromycetes</taxon>
        <taxon>Mucorales</taxon>
        <taxon>Mucorineae</taxon>
        <taxon>Mucoraceae</taxon>
        <taxon>Helicostylum</taxon>
    </lineage>
</organism>
<evidence type="ECO:0000256" key="2">
    <source>
        <dbReference type="ARBA" id="ARBA00022741"/>
    </source>
</evidence>
<dbReference type="PROSITE" id="PS51882">
    <property type="entry name" value="G_ALPHA"/>
    <property type="match status" value="1"/>
</dbReference>
<gene>
    <name evidence="6" type="ORF">HPULCUR_002189</name>
</gene>
<keyword evidence="1" id="KW-0479">Metal-binding</keyword>
<proteinExistence type="predicted"/>
<dbReference type="Gene3D" id="3.40.50.300">
    <property type="entry name" value="P-loop containing nucleotide triphosphate hydrolases"/>
    <property type="match status" value="1"/>
</dbReference>
<keyword evidence="3" id="KW-0460">Magnesium</keyword>
<reference evidence="6 7" key="1">
    <citation type="submission" date="2024-04" db="EMBL/GenBank/DDBJ databases">
        <title>genome sequences of Mucor flavus KT1a and Helicostylum pulchrum KT1b strains isolation_sourced from the surface of a dry-aged beef.</title>
        <authorList>
            <person name="Toyotome T."/>
            <person name="Hosono M."/>
            <person name="Torimaru M."/>
            <person name="Fukuda K."/>
            <person name="Mikami N."/>
        </authorList>
    </citation>
    <scope>NUCLEOTIDE SEQUENCE [LARGE SCALE GENOMIC DNA]</scope>
    <source>
        <strain evidence="6 7">KT1b</strain>
    </source>
</reference>
<dbReference type="InterPro" id="IPR011025">
    <property type="entry name" value="GproteinA_insert"/>
</dbReference>
<dbReference type="Proteomes" id="UP001476247">
    <property type="component" value="Unassembled WGS sequence"/>
</dbReference>
<keyword evidence="5" id="KW-0807">Transducer</keyword>
<dbReference type="InterPro" id="IPR027417">
    <property type="entry name" value="P-loop_NTPase"/>
</dbReference>